<dbReference type="InterPro" id="IPR036291">
    <property type="entry name" value="NAD(P)-bd_dom_sf"/>
</dbReference>
<dbReference type="GO" id="GO:0006571">
    <property type="term" value="P:tyrosine biosynthetic process"/>
    <property type="evidence" value="ECO:0007669"/>
    <property type="project" value="InterPro"/>
</dbReference>
<sequence length="281" mass="28964">MLFDQITIIGVGLIGGSVGLAAKARGVAGRVIGVDRDPATIETAVRLGALDAGGTDLAAGVAGAGLVVVCTPVDHVAGVVVAAAAHVQPGTLITDAGSTKARIVAEVRGKLPPRVEFVPAHPVAGSEKSGPEHGRADLFLNRATAVVMSPFGADWERTVRVGRFWEALGSHVVLMNAEEHDRTLAFTSHMPHAVAAAVAGVTHSDWLRITGGGFRDVTRIAAGDPQLWAAIFEANRSATLAALDAFSARLAEFRTLLAAGDGAGLVRWLTEGKQVRDALGT</sequence>
<dbReference type="PANTHER" id="PTHR21363:SF0">
    <property type="entry name" value="PREPHENATE DEHYDROGENASE [NADP(+)]"/>
    <property type="match status" value="1"/>
</dbReference>
<dbReference type="EC" id="1.3.1.43" evidence="3"/>
<dbReference type="GO" id="GO:0047794">
    <property type="term" value="F:cyclohexadienyl dehydrogenase activity"/>
    <property type="evidence" value="ECO:0007669"/>
    <property type="project" value="UniProtKB-EC"/>
</dbReference>
<dbReference type="GO" id="GO:0008977">
    <property type="term" value="F:prephenate dehydrogenase (NAD+) activity"/>
    <property type="evidence" value="ECO:0007669"/>
    <property type="project" value="InterPro"/>
</dbReference>
<dbReference type="InterPro" id="IPR003099">
    <property type="entry name" value="Prephen_DH"/>
</dbReference>
<reference evidence="4" key="1">
    <citation type="submission" date="2020-05" db="EMBL/GenBank/DDBJ databases">
        <title>Frigoriglobus tundricola gen. nov., sp. nov., a psychrotolerant cellulolytic planctomycete of the family Gemmataceae with two divergent copies of 16S rRNA gene.</title>
        <authorList>
            <person name="Kulichevskaya I.S."/>
            <person name="Ivanova A.A."/>
            <person name="Naumoff D.G."/>
            <person name="Beletsky A.V."/>
            <person name="Rijpstra W.I.C."/>
            <person name="Sinninghe Damste J.S."/>
            <person name="Mardanov A.V."/>
            <person name="Ravin N.V."/>
            <person name="Dedysh S.N."/>
        </authorList>
    </citation>
    <scope>NUCLEOTIDE SEQUENCE [LARGE SCALE GENOMIC DNA]</scope>
    <source>
        <strain evidence="4">PL17</strain>
    </source>
</reference>
<dbReference type="GO" id="GO:0004665">
    <property type="term" value="F:prephenate dehydrogenase (NADP+) activity"/>
    <property type="evidence" value="ECO:0007669"/>
    <property type="project" value="InterPro"/>
</dbReference>
<dbReference type="InterPro" id="IPR046826">
    <property type="entry name" value="PDH_N"/>
</dbReference>
<dbReference type="SUPFAM" id="SSF51735">
    <property type="entry name" value="NAD(P)-binding Rossmann-fold domains"/>
    <property type="match status" value="1"/>
</dbReference>
<evidence type="ECO:0000256" key="1">
    <source>
        <dbReference type="ARBA" id="ARBA00023002"/>
    </source>
</evidence>
<dbReference type="KEGG" id="ftj:FTUN_8611"/>
<accession>A0A6M5Z6X1</accession>
<dbReference type="EMBL" id="CP053452">
    <property type="protein sequence ID" value="QJX00973.1"/>
    <property type="molecule type" value="Genomic_DNA"/>
</dbReference>
<dbReference type="InterPro" id="IPR008927">
    <property type="entry name" value="6-PGluconate_DH-like_C_sf"/>
</dbReference>
<dbReference type="Pfam" id="PF20463">
    <property type="entry name" value="PDH_C"/>
    <property type="match status" value="1"/>
</dbReference>
<dbReference type="Gene3D" id="1.10.3660.10">
    <property type="entry name" value="6-phosphogluconate dehydrogenase C-terminal like domain"/>
    <property type="match status" value="1"/>
</dbReference>
<dbReference type="Pfam" id="PF02153">
    <property type="entry name" value="PDH_N"/>
    <property type="match status" value="1"/>
</dbReference>
<dbReference type="Gene3D" id="3.40.50.720">
    <property type="entry name" value="NAD(P)-binding Rossmann-like Domain"/>
    <property type="match status" value="1"/>
</dbReference>
<organism evidence="3 4">
    <name type="scientific">Frigoriglobus tundricola</name>
    <dbReference type="NCBI Taxonomy" id="2774151"/>
    <lineage>
        <taxon>Bacteria</taxon>
        <taxon>Pseudomonadati</taxon>
        <taxon>Planctomycetota</taxon>
        <taxon>Planctomycetia</taxon>
        <taxon>Gemmatales</taxon>
        <taxon>Gemmataceae</taxon>
        <taxon>Frigoriglobus</taxon>
    </lineage>
</organism>
<dbReference type="AlphaFoldDB" id="A0A6M5Z6X1"/>
<evidence type="ECO:0000313" key="3">
    <source>
        <dbReference type="EMBL" id="QJX00973.1"/>
    </source>
</evidence>
<dbReference type="Proteomes" id="UP000503447">
    <property type="component" value="Chromosome"/>
</dbReference>
<dbReference type="PROSITE" id="PS51176">
    <property type="entry name" value="PDH_ADH"/>
    <property type="match status" value="1"/>
</dbReference>
<keyword evidence="4" id="KW-1185">Reference proteome</keyword>
<dbReference type="RefSeq" id="WP_171475612.1">
    <property type="nucleotide sequence ID" value="NZ_CP053452.2"/>
</dbReference>
<evidence type="ECO:0000259" key="2">
    <source>
        <dbReference type="PROSITE" id="PS51176"/>
    </source>
</evidence>
<evidence type="ECO:0000313" key="4">
    <source>
        <dbReference type="Proteomes" id="UP000503447"/>
    </source>
</evidence>
<proteinExistence type="predicted"/>
<name>A0A6M5Z6X1_9BACT</name>
<dbReference type="SUPFAM" id="SSF48179">
    <property type="entry name" value="6-phosphogluconate dehydrogenase C-terminal domain-like"/>
    <property type="match status" value="1"/>
</dbReference>
<dbReference type="FunFam" id="3.40.50.720:FF:000208">
    <property type="entry name" value="Prephenate dehydrogenase"/>
    <property type="match status" value="1"/>
</dbReference>
<dbReference type="PANTHER" id="PTHR21363">
    <property type="entry name" value="PREPHENATE DEHYDROGENASE"/>
    <property type="match status" value="1"/>
</dbReference>
<dbReference type="GO" id="GO:0070403">
    <property type="term" value="F:NAD+ binding"/>
    <property type="evidence" value="ECO:0007669"/>
    <property type="project" value="InterPro"/>
</dbReference>
<protein>
    <submittedName>
        <fullName evidence="3">Arogenate dehydrogenase</fullName>
        <ecNumber evidence="3">1.3.1.43</ecNumber>
    </submittedName>
</protein>
<dbReference type="InterPro" id="IPR046825">
    <property type="entry name" value="PDH_C"/>
</dbReference>
<gene>
    <name evidence="3" type="ORF">FTUN_8611</name>
</gene>
<keyword evidence="1 3" id="KW-0560">Oxidoreductase</keyword>
<dbReference type="InterPro" id="IPR050812">
    <property type="entry name" value="Preph/Arog_dehydrog"/>
</dbReference>
<feature type="domain" description="Prephenate/arogenate dehydrogenase" evidence="2">
    <location>
        <begin position="4"/>
        <end position="281"/>
    </location>
</feature>